<reference evidence="1" key="1">
    <citation type="submission" date="2021-06" db="EMBL/GenBank/DDBJ databases">
        <authorList>
            <person name="Kallberg Y."/>
            <person name="Tangrot J."/>
            <person name="Rosling A."/>
        </authorList>
    </citation>
    <scope>NUCLEOTIDE SEQUENCE</scope>
    <source>
        <strain evidence="1">MA453B</strain>
    </source>
</reference>
<comment type="caution">
    <text evidence="1">The sequence shown here is derived from an EMBL/GenBank/DDBJ whole genome shotgun (WGS) entry which is preliminary data.</text>
</comment>
<organism evidence="1 2">
    <name type="scientific">Dentiscutata erythropus</name>
    <dbReference type="NCBI Taxonomy" id="1348616"/>
    <lineage>
        <taxon>Eukaryota</taxon>
        <taxon>Fungi</taxon>
        <taxon>Fungi incertae sedis</taxon>
        <taxon>Mucoromycota</taxon>
        <taxon>Glomeromycotina</taxon>
        <taxon>Glomeromycetes</taxon>
        <taxon>Diversisporales</taxon>
        <taxon>Gigasporaceae</taxon>
        <taxon>Dentiscutata</taxon>
    </lineage>
</organism>
<evidence type="ECO:0000313" key="2">
    <source>
        <dbReference type="Proteomes" id="UP000789405"/>
    </source>
</evidence>
<name>A0A9N9B3Y6_9GLOM</name>
<gene>
    <name evidence="1" type="ORF">DERYTH_LOCUS5213</name>
</gene>
<proteinExistence type="predicted"/>
<evidence type="ECO:0000313" key="1">
    <source>
        <dbReference type="EMBL" id="CAG8549853.1"/>
    </source>
</evidence>
<accession>A0A9N9B3Y6</accession>
<keyword evidence="2" id="KW-1185">Reference proteome</keyword>
<dbReference type="Proteomes" id="UP000789405">
    <property type="component" value="Unassembled WGS sequence"/>
</dbReference>
<protein>
    <submittedName>
        <fullName evidence="1">24596_t:CDS:1</fullName>
    </submittedName>
</protein>
<sequence>MARQGCAEGNCGNSNVVAPEYRLKARQGCAEGNCGGNAVAPGERI</sequence>
<dbReference type="EMBL" id="CAJVPY010002135">
    <property type="protein sequence ID" value="CAG8549853.1"/>
    <property type="molecule type" value="Genomic_DNA"/>
</dbReference>
<dbReference type="AlphaFoldDB" id="A0A9N9B3Y6"/>